<dbReference type="PANTHER" id="PTHR43037">
    <property type="entry name" value="UNNAMED PRODUCT-RELATED"/>
    <property type="match status" value="1"/>
</dbReference>
<dbReference type="GO" id="GO:0016787">
    <property type="term" value="F:hydrolase activity"/>
    <property type="evidence" value="ECO:0007669"/>
    <property type="project" value="InterPro"/>
</dbReference>
<keyword evidence="1" id="KW-0732">Signal</keyword>
<dbReference type="InterPro" id="IPR050955">
    <property type="entry name" value="Plant_Biomass_Hydrol_Est"/>
</dbReference>
<sequence>MNGKTGIWDTLPLTTDMNSAMKNIITIFLCLLALPILAQDLSLFEKRTFTNKKGEVLPYRILFPKNYDASKKYPLVLFLHGGGERGDDNEKQLVHGVKVFLGAENREQYPAIVIAPQCPADSYWGSVKFERTKYPLDMDFNYDYDITTGLRLAMELTKHTIKQEGVDKDRVYITGLSMGGMGTLEAVYRFPKRFAAAVAVCGGADVAAYKKKQARIPFRLYHGEVDGVVAVDHSRAMYAKLQELGAAVSYKEYPGVNHNSWENAYAEPDLLSWLFAQER</sequence>
<comment type="caution">
    <text evidence="3">The sequence shown here is derived from an EMBL/GenBank/DDBJ whole genome shotgun (WGS) entry which is preliminary data.</text>
</comment>
<dbReference type="OrthoDB" id="9764953at2"/>
<dbReference type="InterPro" id="IPR003140">
    <property type="entry name" value="PLipase/COase/thioEstase"/>
</dbReference>
<accession>A0A2D0NBS2</accession>
<proteinExistence type="predicted"/>
<evidence type="ECO:0000259" key="2">
    <source>
        <dbReference type="Pfam" id="PF02230"/>
    </source>
</evidence>
<dbReference type="AlphaFoldDB" id="A0A2D0NBS2"/>
<dbReference type="InterPro" id="IPR029058">
    <property type="entry name" value="AB_hydrolase_fold"/>
</dbReference>
<evidence type="ECO:0000256" key="1">
    <source>
        <dbReference type="ARBA" id="ARBA00022729"/>
    </source>
</evidence>
<feature type="domain" description="Phospholipase/carboxylesterase/thioesterase" evidence="2">
    <location>
        <begin position="70"/>
        <end position="263"/>
    </location>
</feature>
<evidence type="ECO:0000313" key="4">
    <source>
        <dbReference type="Proteomes" id="UP000223913"/>
    </source>
</evidence>
<organism evidence="3 4">
    <name type="scientific">Flavilitoribacter nigricans (strain ATCC 23147 / DSM 23189 / NBRC 102662 / NCIMB 1420 / SS-2)</name>
    <name type="common">Lewinella nigricans</name>
    <dbReference type="NCBI Taxonomy" id="1122177"/>
    <lineage>
        <taxon>Bacteria</taxon>
        <taxon>Pseudomonadati</taxon>
        <taxon>Bacteroidota</taxon>
        <taxon>Saprospiria</taxon>
        <taxon>Saprospirales</taxon>
        <taxon>Lewinellaceae</taxon>
        <taxon>Flavilitoribacter</taxon>
    </lineage>
</organism>
<reference evidence="3 4" key="1">
    <citation type="submission" date="2017-10" db="EMBL/GenBank/DDBJ databases">
        <title>The draft genome sequence of Lewinella nigricans NBRC 102662.</title>
        <authorList>
            <person name="Wang K."/>
        </authorList>
    </citation>
    <scope>NUCLEOTIDE SEQUENCE [LARGE SCALE GENOMIC DNA]</scope>
    <source>
        <strain evidence="3 4">NBRC 102662</strain>
    </source>
</reference>
<keyword evidence="4" id="KW-1185">Reference proteome</keyword>
<dbReference type="PANTHER" id="PTHR43037:SF1">
    <property type="entry name" value="BLL1128 PROTEIN"/>
    <property type="match status" value="1"/>
</dbReference>
<dbReference type="EMBL" id="PDUD01000019">
    <property type="protein sequence ID" value="PHN05961.1"/>
    <property type="molecule type" value="Genomic_DNA"/>
</dbReference>
<dbReference type="Proteomes" id="UP000223913">
    <property type="component" value="Unassembled WGS sequence"/>
</dbReference>
<dbReference type="RefSeq" id="WP_099150554.1">
    <property type="nucleotide sequence ID" value="NZ_PDUD01000019.1"/>
</dbReference>
<protein>
    <submittedName>
        <fullName evidence="3">Phospholipase</fullName>
    </submittedName>
</protein>
<dbReference type="SUPFAM" id="SSF53474">
    <property type="entry name" value="alpha/beta-Hydrolases"/>
    <property type="match status" value="1"/>
</dbReference>
<dbReference type="Gene3D" id="3.40.50.1820">
    <property type="entry name" value="alpha/beta hydrolase"/>
    <property type="match status" value="1"/>
</dbReference>
<evidence type="ECO:0000313" key="3">
    <source>
        <dbReference type="EMBL" id="PHN05961.1"/>
    </source>
</evidence>
<gene>
    <name evidence="3" type="ORF">CRP01_13385</name>
</gene>
<dbReference type="Pfam" id="PF02230">
    <property type="entry name" value="Abhydrolase_2"/>
    <property type="match status" value="1"/>
</dbReference>
<name>A0A2D0NBS2_FLAN2</name>